<dbReference type="OrthoDB" id="5298153at2"/>
<feature type="compositionally biased region" description="Low complexity" evidence="1">
    <location>
        <begin position="77"/>
        <end position="94"/>
    </location>
</feature>
<dbReference type="Pfam" id="PF14334">
    <property type="entry name" value="DUF4390"/>
    <property type="match status" value="1"/>
</dbReference>
<gene>
    <name evidence="2" type="ORF">DW355_04910</name>
</gene>
<feature type="compositionally biased region" description="Low complexity" evidence="1">
    <location>
        <begin position="55"/>
        <end position="69"/>
    </location>
</feature>
<accession>A0A4P6UI95</accession>
<feature type="region of interest" description="Disordered" evidence="1">
    <location>
        <begin position="55"/>
        <end position="104"/>
    </location>
</feature>
<organism evidence="2 3">
    <name type="scientific">Hylemonella gracilis</name>
    <dbReference type="NCBI Taxonomy" id="80880"/>
    <lineage>
        <taxon>Bacteria</taxon>
        <taxon>Pseudomonadati</taxon>
        <taxon>Pseudomonadota</taxon>
        <taxon>Betaproteobacteria</taxon>
        <taxon>Burkholderiales</taxon>
        <taxon>Comamonadaceae</taxon>
        <taxon>Hylemonella</taxon>
    </lineage>
</organism>
<dbReference type="AlphaFoldDB" id="A0A4P6UI95"/>
<dbReference type="Proteomes" id="UP000292939">
    <property type="component" value="Chromosome"/>
</dbReference>
<name>A0A4P6UI95_9BURK</name>
<dbReference type="EMBL" id="CP031395">
    <property type="protein sequence ID" value="QBK04206.1"/>
    <property type="molecule type" value="Genomic_DNA"/>
</dbReference>
<evidence type="ECO:0000313" key="3">
    <source>
        <dbReference type="Proteomes" id="UP000292939"/>
    </source>
</evidence>
<sequence length="270" mass="29604">MLSVGTMAFITRCWQKRGAEASACLRHALIWGAALTLMVPGLTLTPVANAAQAAPAGADEPASSDAASGHPPPPGSSPALSTPSALPAPSLSTSRVPQPATVGPLELRRQGDALELGTRLRFDLPEPVRDALYKGLSVIFTAEVEIYRERWWWLDARVSRAQRQWRLVYQPLTQRWRLSLGSAPSVRAGGAALAQLFDSLDEALAVIQYIAQWRVADWSALEAGDTHRIEFHFHLDTDKLPRPLQIGALGDDDWELDLNRQRTFSAERLD</sequence>
<dbReference type="KEGG" id="hgr:DW355_04910"/>
<dbReference type="InterPro" id="IPR025500">
    <property type="entry name" value="DUF4390"/>
</dbReference>
<evidence type="ECO:0000313" key="2">
    <source>
        <dbReference type="EMBL" id="QBK04206.1"/>
    </source>
</evidence>
<protein>
    <submittedName>
        <fullName evidence="2">DUF4390 domain-containing protein</fullName>
    </submittedName>
</protein>
<evidence type="ECO:0000256" key="1">
    <source>
        <dbReference type="SAM" id="MobiDB-lite"/>
    </source>
</evidence>
<reference evidence="2 3" key="1">
    <citation type="submission" date="2018-07" db="EMBL/GenBank/DDBJ databases">
        <title>Exploring interactions and the metabolic potential of the ultra-small soil bacteria Hylemonella gracilis.</title>
        <authorList>
            <person name="Tyc O."/>
            <person name="Kulkarni P."/>
            <person name="Gawehns F."/>
            <person name="Hundscheid M."/>
            <person name="Zweers H."/>
            <person name="Garbeva P."/>
        </authorList>
    </citation>
    <scope>NUCLEOTIDE SEQUENCE [LARGE SCALE GENOMIC DNA]</scope>
    <source>
        <strain evidence="2 3">NS1</strain>
    </source>
</reference>
<proteinExistence type="predicted"/>